<organism evidence="1">
    <name type="scientific">Arcobacter sp. AZ-2023</name>
    <dbReference type="NCBI Taxonomy" id="3074453"/>
    <lineage>
        <taxon>Bacteria</taxon>
        <taxon>Pseudomonadati</taxon>
        <taxon>Campylobacterota</taxon>
        <taxon>Epsilonproteobacteria</taxon>
        <taxon>Campylobacterales</taxon>
        <taxon>Arcobacteraceae</taxon>
        <taxon>Arcobacter</taxon>
    </lineage>
</organism>
<reference evidence="1" key="1">
    <citation type="submission" date="2023-09" db="EMBL/GenBank/DDBJ databases">
        <title>Arcobacter tbilisiensis sp. nov. isolated from chicken meat in Tbilisi, Georgia.</title>
        <authorList>
            <person name="Matthias R."/>
            <person name="Zautner A.E."/>
        </authorList>
    </citation>
    <scope>NUCLEOTIDE SEQUENCE</scope>
    <source>
        <strain evidence="1">LEO 49</strain>
    </source>
</reference>
<gene>
    <name evidence="1" type="ORF">RMQ65_00465</name>
</gene>
<name>A0AA96DHC0_9BACT</name>
<evidence type="ECO:0000313" key="1">
    <source>
        <dbReference type="EMBL" id="WNL27849.1"/>
    </source>
</evidence>
<dbReference type="PROSITE" id="PS51257">
    <property type="entry name" value="PROKAR_LIPOPROTEIN"/>
    <property type="match status" value="1"/>
</dbReference>
<evidence type="ECO:0008006" key="2">
    <source>
        <dbReference type="Google" id="ProtNLM"/>
    </source>
</evidence>
<protein>
    <recommendedName>
        <fullName evidence="2">Lipoprotein</fullName>
    </recommendedName>
</protein>
<dbReference type="AlphaFoldDB" id="A0AA96DHC0"/>
<dbReference type="EMBL" id="CP134853">
    <property type="protein sequence ID" value="WNL27849.1"/>
    <property type="molecule type" value="Genomic_DNA"/>
</dbReference>
<sequence length="45" mass="5166">MIKNFINIFHAFIIAGVLFSFSGCGYKADPVYKPNDKQQEKTQQQ</sequence>
<proteinExistence type="predicted"/>
<accession>A0AA96DHC0</accession>